<name>A0AAD5WYU3_9FUNG</name>
<keyword evidence="4" id="KW-1185">Reference proteome</keyword>
<organism evidence="3 4">
    <name type="scientific">Rhizophlyctis rosea</name>
    <dbReference type="NCBI Taxonomy" id="64517"/>
    <lineage>
        <taxon>Eukaryota</taxon>
        <taxon>Fungi</taxon>
        <taxon>Fungi incertae sedis</taxon>
        <taxon>Chytridiomycota</taxon>
        <taxon>Chytridiomycota incertae sedis</taxon>
        <taxon>Chytridiomycetes</taxon>
        <taxon>Rhizophlyctidales</taxon>
        <taxon>Rhizophlyctidaceae</taxon>
        <taxon>Rhizophlyctis</taxon>
    </lineage>
</organism>
<protein>
    <recommendedName>
        <fullName evidence="5">SF3 helicase domain-containing protein</fullName>
    </recommendedName>
</protein>
<dbReference type="AlphaFoldDB" id="A0AAD5WYU3"/>
<gene>
    <name evidence="3" type="ORF">HK097_001642</name>
</gene>
<dbReference type="Proteomes" id="UP001212841">
    <property type="component" value="Unassembled WGS sequence"/>
</dbReference>
<feature type="compositionally biased region" description="Low complexity" evidence="2">
    <location>
        <begin position="90"/>
        <end position="103"/>
    </location>
</feature>
<feature type="region of interest" description="Disordered" evidence="2">
    <location>
        <begin position="664"/>
        <end position="683"/>
    </location>
</feature>
<evidence type="ECO:0008006" key="5">
    <source>
        <dbReference type="Google" id="ProtNLM"/>
    </source>
</evidence>
<keyword evidence="1" id="KW-0378">Hydrolase</keyword>
<dbReference type="InterPro" id="IPR051620">
    <property type="entry name" value="ORF904-like_C"/>
</dbReference>
<dbReference type="PANTHER" id="PTHR35372">
    <property type="entry name" value="ATP BINDING PROTEIN-RELATED"/>
    <property type="match status" value="1"/>
</dbReference>
<feature type="region of interest" description="Disordered" evidence="2">
    <location>
        <begin position="118"/>
        <end position="158"/>
    </location>
</feature>
<comment type="caution">
    <text evidence="3">The sequence shown here is derived from an EMBL/GenBank/DDBJ whole genome shotgun (WGS) entry which is preliminary data.</text>
</comment>
<sequence>MSSTAKKLRAEAFVNAAKTEIQRYHKENPQIPIDAKKIYMREYQKQWEMDNPISNFENNSMQLDPPVEEPTVPVTPILEPPAQLPTREPAVASSSSAEPMSIDSASALPEEIPIASTSNALPIQTPPASGSSTPKRPLSSPAVDKKKKKAKGKGKEKEMEMDEVTLGLLANQMKMIWGEEFWAEAWELRNVVLDKEAALSVHKHVQFLMRWQARYRRWGRRGWEEFEDDHWSETAAETIRNFIMRDYAQNFEDVGREDLAHVLRKKADTIVKEWMKKAKGDKPKVSPGTGDLLLVFTNGVVYLEYQAETGRYIDVKYRSARESDPSRMFDYGYKPWDPQNDPKHAAIVKWVGEVLPDPEVRIWLLRRVAEGLFAYRKPQKMVFWIAPADSGKSTFCDLLAEVDEFDTDCAALEGGRLVVTRECEAHHVLCESKFKVMTGDPIRTREAHKAKKAGNGFKLKCINLVVTNHMPRIYNVKDAAMLKRFRCFTTPIKCTHDPKLVNRDNNIYAANSEIDNLLVEYREGMMSWLIHLYREATLSLVSSNVDFVDLWEVEPKLCVDMRNNYVRKWDVFHHCLEKHFIIDAEGEVSEPEASAVVRKFVSDNQRWCTAQRFGWKEFKVRVLRDVKDADGNPAVLWLTSHMFDDAKGVRDEYGQKGFSGIKLANPGAVQRTKRKPRAGNTGE</sequence>
<evidence type="ECO:0000313" key="3">
    <source>
        <dbReference type="EMBL" id="KAJ3043850.1"/>
    </source>
</evidence>
<accession>A0AAD5WYU3</accession>
<evidence type="ECO:0000313" key="4">
    <source>
        <dbReference type="Proteomes" id="UP001212841"/>
    </source>
</evidence>
<feature type="compositionally biased region" description="Polar residues" evidence="2">
    <location>
        <begin position="118"/>
        <end position="134"/>
    </location>
</feature>
<dbReference type="PANTHER" id="PTHR35372:SF2">
    <property type="entry name" value="SF3 HELICASE DOMAIN-CONTAINING PROTEIN"/>
    <property type="match status" value="1"/>
</dbReference>
<dbReference type="InterPro" id="IPR027417">
    <property type="entry name" value="P-loop_NTPase"/>
</dbReference>
<dbReference type="Gene3D" id="3.40.50.300">
    <property type="entry name" value="P-loop containing nucleotide triphosphate hydrolases"/>
    <property type="match status" value="1"/>
</dbReference>
<reference evidence="3" key="1">
    <citation type="submission" date="2020-05" db="EMBL/GenBank/DDBJ databases">
        <title>Phylogenomic resolution of chytrid fungi.</title>
        <authorList>
            <person name="Stajich J.E."/>
            <person name="Amses K."/>
            <person name="Simmons R."/>
            <person name="Seto K."/>
            <person name="Myers J."/>
            <person name="Bonds A."/>
            <person name="Quandt C.A."/>
            <person name="Barry K."/>
            <person name="Liu P."/>
            <person name="Grigoriev I."/>
            <person name="Longcore J.E."/>
            <person name="James T.Y."/>
        </authorList>
    </citation>
    <scope>NUCLEOTIDE SEQUENCE</scope>
    <source>
        <strain evidence="3">JEL0318</strain>
    </source>
</reference>
<dbReference type="EMBL" id="JADGJD010001330">
    <property type="protein sequence ID" value="KAJ3043850.1"/>
    <property type="molecule type" value="Genomic_DNA"/>
</dbReference>
<feature type="region of interest" description="Disordered" evidence="2">
    <location>
        <begin position="79"/>
        <end position="103"/>
    </location>
</feature>
<evidence type="ECO:0000256" key="1">
    <source>
        <dbReference type="ARBA" id="ARBA00022801"/>
    </source>
</evidence>
<proteinExistence type="predicted"/>
<evidence type="ECO:0000256" key="2">
    <source>
        <dbReference type="SAM" id="MobiDB-lite"/>
    </source>
</evidence>
<dbReference type="GO" id="GO:0016787">
    <property type="term" value="F:hydrolase activity"/>
    <property type="evidence" value="ECO:0007669"/>
    <property type="project" value="UniProtKB-KW"/>
</dbReference>